<proteinExistence type="predicted"/>
<keyword evidence="1" id="KW-0732">Signal</keyword>
<dbReference type="EMBL" id="LUHQ01000005">
    <property type="protein sequence ID" value="OAO96397.1"/>
    <property type="molecule type" value="Genomic_DNA"/>
</dbReference>
<feature type="chain" id="PRO_5008094278" evidence="1">
    <location>
        <begin position="25"/>
        <end position="51"/>
    </location>
</feature>
<feature type="signal peptide" evidence="1">
    <location>
        <begin position="1"/>
        <end position="24"/>
    </location>
</feature>
<evidence type="ECO:0000313" key="3">
    <source>
        <dbReference type="Proteomes" id="UP000078284"/>
    </source>
</evidence>
<protein>
    <submittedName>
        <fullName evidence="2">Uncharacterized protein</fullName>
    </submittedName>
</protein>
<dbReference type="AlphaFoldDB" id="A0A178USV0"/>
<comment type="caution">
    <text evidence="2">The sequence shown here is derived from an EMBL/GenBank/DDBJ whole genome shotgun (WGS) entry which is preliminary data.</text>
</comment>
<sequence>MKNISLMFTTLVVLLTSFPTPTLSYCKESLHLCLQHMKDIPTLDRCCDRLV</sequence>
<reference evidence="3" key="1">
    <citation type="journal article" date="2016" name="Proc. Natl. Acad. Sci. U.S.A.">
        <title>Chromosome-level assembly of Arabidopsis thaliana Ler reveals the extent of translocation and inversion polymorphisms.</title>
        <authorList>
            <person name="Zapata L."/>
            <person name="Ding J."/>
            <person name="Willing E.M."/>
            <person name="Hartwig B."/>
            <person name="Bezdan D."/>
            <person name="Jiao W.B."/>
            <person name="Patel V."/>
            <person name="Velikkakam James G."/>
            <person name="Koornneef M."/>
            <person name="Ossowski S."/>
            <person name="Schneeberger K."/>
        </authorList>
    </citation>
    <scope>NUCLEOTIDE SEQUENCE [LARGE SCALE GENOMIC DNA]</scope>
    <source>
        <strain evidence="3">cv. Landsberg erecta</strain>
    </source>
</reference>
<dbReference type="ExpressionAtlas" id="A0A178USV0">
    <property type="expression patterns" value="baseline"/>
</dbReference>
<evidence type="ECO:0000256" key="1">
    <source>
        <dbReference type="SAM" id="SignalP"/>
    </source>
</evidence>
<name>A0A178USV0_ARATH</name>
<dbReference type="Proteomes" id="UP000078284">
    <property type="component" value="Chromosome 5"/>
</dbReference>
<gene>
    <name evidence="2" type="ordered locus">AXX17_At5g36970</name>
</gene>
<evidence type="ECO:0000313" key="2">
    <source>
        <dbReference type="EMBL" id="OAO96397.1"/>
    </source>
</evidence>
<organism evidence="2 3">
    <name type="scientific">Arabidopsis thaliana</name>
    <name type="common">Mouse-ear cress</name>
    <dbReference type="NCBI Taxonomy" id="3702"/>
    <lineage>
        <taxon>Eukaryota</taxon>
        <taxon>Viridiplantae</taxon>
        <taxon>Streptophyta</taxon>
        <taxon>Embryophyta</taxon>
        <taxon>Tracheophyta</taxon>
        <taxon>Spermatophyta</taxon>
        <taxon>Magnoliopsida</taxon>
        <taxon>eudicotyledons</taxon>
        <taxon>Gunneridae</taxon>
        <taxon>Pentapetalae</taxon>
        <taxon>rosids</taxon>
        <taxon>malvids</taxon>
        <taxon>Brassicales</taxon>
        <taxon>Brassicaceae</taxon>
        <taxon>Camelineae</taxon>
        <taxon>Arabidopsis</taxon>
    </lineage>
</organism>
<accession>A0A178USV0</accession>